<evidence type="ECO:0000256" key="2">
    <source>
        <dbReference type="ARBA" id="ARBA00022771"/>
    </source>
</evidence>
<dbReference type="SUPFAM" id="SSF49899">
    <property type="entry name" value="Concanavalin A-like lectins/glucanases"/>
    <property type="match status" value="1"/>
</dbReference>
<evidence type="ECO:0000259" key="5">
    <source>
        <dbReference type="PROSITE" id="PS50188"/>
    </source>
</evidence>
<evidence type="ECO:0000256" key="1">
    <source>
        <dbReference type="ARBA" id="ARBA00022723"/>
    </source>
</evidence>
<dbReference type="Pfam" id="PF13765">
    <property type="entry name" value="PRY"/>
    <property type="match status" value="1"/>
</dbReference>
<dbReference type="InterPro" id="IPR003877">
    <property type="entry name" value="SPRY_dom"/>
</dbReference>
<dbReference type="InterPro" id="IPR001870">
    <property type="entry name" value="B30.2/SPRY"/>
</dbReference>
<gene>
    <name evidence="6" type="ORF">J4Q44_G00049780</name>
</gene>
<keyword evidence="7" id="KW-1185">Reference proteome</keyword>
<keyword evidence="2" id="KW-0863">Zinc-finger</keyword>
<proteinExistence type="predicted"/>
<dbReference type="GO" id="GO:0005737">
    <property type="term" value="C:cytoplasm"/>
    <property type="evidence" value="ECO:0007669"/>
    <property type="project" value="UniProtKB-ARBA"/>
</dbReference>
<dbReference type="AlphaFoldDB" id="A0AAN8NE85"/>
<comment type="caution">
    <text evidence="6">The sequence shown here is derived from an EMBL/GenBank/DDBJ whole genome shotgun (WGS) entry which is preliminary data.</text>
</comment>
<dbReference type="PANTHER" id="PTHR25465:SF12">
    <property type="entry name" value="E3 UBIQUITIN_ISG15 LIGASE TRIM25 ISOFORM X1"/>
    <property type="match status" value="1"/>
</dbReference>
<reference evidence="6 7" key="1">
    <citation type="submission" date="2021-04" db="EMBL/GenBank/DDBJ databases">
        <authorList>
            <person name="De Guttry C."/>
            <person name="Zahm M."/>
            <person name="Klopp C."/>
            <person name="Cabau C."/>
            <person name="Louis A."/>
            <person name="Berthelot C."/>
            <person name="Parey E."/>
            <person name="Roest Crollius H."/>
            <person name="Montfort J."/>
            <person name="Robinson-Rechavi M."/>
            <person name="Bucao C."/>
            <person name="Bouchez O."/>
            <person name="Gislard M."/>
            <person name="Lluch J."/>
            <person name="Milhes M."/>
            <person name="Lampietro C."/>
            <person name="Lopez Roques C."/>
            <person name="Donnadieu C."/>
            <person name="Braasch I."/>
            <person name="Desvignes T."/>
            <person name="Postlethwait J."/>
            <person name="Bobe J."/>
            <person name="Wedekind C."/>
            <person name="Guiguen Y."/>
        </authorList>
    </citation>
    <scope>NUCLEOTIDE SEQUENCE [LARGE SCALE GENOMIC DNA]</scope>
    <source>
        <strain evidence="6">Cs_M1</strain>
        <tissue evidence="6">Blood</tissue>
    </source>
</reference>
<dbReference type="InterPro" id="IPR006574">
    <property type="entry name" value="PRY"/>
</dbReference>
<dbReference type="SMART" id="SM00589">
    <property type="entry name" value="PRY"/>
    <property type="match status" value="1"/>
</dbReference>
<sequence>MGSIASLFRSHRRATPAAGPVNNNTGGVNPWEMGALTESQPEVNTSLFLDPPTPDPIMNQMPAFPALREIDISSIQAPEPRSREEFLQYACTLTLDMRTAHRRLSLSEGNTKATLQGAGQPYPDCPQRFDGWTQVLCQAPLSAQRCYWEVDWRGKGSSMGVAYGALSRKGADARVGLGYNAQSWSLELSDTCCTAMHANEKRDIPVTYSPRLGLFLDLTAGTLAFYSVAESMAHLHTFRANFTQPLYAAFGGQCDVLRVVDLTSCSAYQRLLKQYADSVSRGTCLPTHGFKGELTNQPGSVIKHKVLLNNPPRPPRGLPADLPTSACFLIDTLHQCSTFGLNQYLMPSKQRDCRRFTLVSQSVEILRVEKTRFDELVDNTTMKKLEALQKTYPSDDELCTVFLEHSRWKDYKHSVVQDLFPHWVAPIRSPKNQKQQGHCGPSQGPPVDQTRDQQAETDKAEGSAKR</sequence>
<dbReference type="PROSITE" id="PS50188">
    <property type="entry name" value="B302_SPRY"/>
    <property type="match status" value="1"/>
</dbReference>
<feature type="domain" description="B30.2/SPRY" evidence="5">
    <location>
        <begin position="73"/>
        <end position="269"/>
    </location>
</feature>
<keyword evidence="1" id="KW-0479">Metal-binding</keyword>
<dbReference type="GO" id="GO:0008270">
    <property type="term" value="F:zinc ion binding"/>
    <property type="evidence" value="ECO:0007669"/>
    <property type="project" value="UniProtKB-KW"/>
</dbReference>
<dbReference type="CDD" id="cd16040">
    <property type="entry name" value="SPRY_PRY_SNTX"/>
    <property type="match status" value="1"/>
</dbReference>
<organism evidence="6 7">
    <name type="scientific">Coregonus suidteri</name>
    <dbReference type="NCBI Taxonomy" id="861788"/>
    <lineage>
        <taxon>Eukaryota</taxon>
        <taxon>Metazoa</taxon>
        <taxon>Chordata</taxon>
        <taxon>Craniata</taxon>
        <taxon>Vertebrata</taxon>
        <taxon>Euteleostomi</taxon>
        <taxon>Actinopterygii</taxon>
        <taxon>Neopterygii</taxon>
        <taxon>Teleostei</taxon>
        <taxon>Protacanthopterygii</taxon>
        <taxon>Salmoniformes</taxon>
        <taxon>Salmonidae</taxon>
        <taxon>Coregoninae</taxon>
        <taxon>Coregonus</taxon>
    </lineage>
</organism>
<name>A0AAN8NE85_9TELE</name>
<evidence type="ECO:0000313" key="7">
    <source>
        <dbReference type="Proteomes" id="UP001356427"/>
    </source>
</evidence>
<dbReference type="Pfam" id="PF00622">
    <property type="entry name" value="SPRY"/>
    <property type="match status" value="1"/>
</dbReference>
<dbReference type="PANTHER" id="PTHR25465">
    <property type="entry name" value="B-BOX DOMAIN CONTAINING"/>
    <property type="match status" value="1"/>
</dbReference>
<feature type="region of interest" description="Disordered" evidence="4">
    <location>
        <begin position="1"/>
        <end position="33"/>
    </location>
</feature>
<dbReference type="InterPro" id="IPR051051">
    <property type="entry name" value="E3_ubiq-ligase_TRIM/RNF"/>
</dbReference>
<dbReference type="InterPro" id="IPR013320">
    <property type="entry name" value="ConA-like_dom_sf"/>
</dbReference>
<keyword evidence="3" id="KW-0862">Zinc</keyword>
<evidence type="ECO:0000313" key="6">
    <source>
        <dbReference type="EMBL" id="KAK6325636.1"/>
    </source>
</evidence>
<evidence type="ECO:0000256" key="4">
    <source>
        <dbReference type="SAM" id="MobiDB-lite"/>
    </source>
</evidence>
<accession>A0AAN8NE85</accession>
<protein>
    <recommendedName>
        <fullName evidence="5">B30.2/SPRY domain-containing protein</fullName>
    </recommendedName>
</protein>
<dbReference type="Proteomes" id="UP001356427">
    <property type="component" value="Unassembled WGS sequence"/>
</dbReference>
<feature type="region of interest" description="Disordered" evidence="4">
    <location>
        <begin position="430"/>
        <end position="466"/>
    </location>
</feature>
<dbReference type="InterPro" id="IPR043136">
    <property type="entry name" value="B30.2/SPRY_sf"/>
</dbReference>
<feature type="compositionally biased region" description="Basic and acidic residues" evidence="4">
    <location>
        <begin position="449"/>
        <end position="466"/>
    </location>
</feature>
<dbReference type="Gene3D" id="2.60.120.920">
    <property type="match status" value="1"/>
</dbReference>
<evidence type="ECO:0000256" key="3">
    <source>
        <dbReference type="ARBA" id="ARBA00022833"/>
    </source>
</evidence>
<feature type="compositionally biased region" description="Low complexity" evidence="4">
    <location>
        <begin position="16"/>
        <end position="30"/>
    </location>
</feature>
<dbReference type="PRINTS" id="PR01407">
    <property type="entry name" value="BUTYPHLNCDUF"/>
</dbReference>
<dbReference type="EMBL" id="JAGTTL010000003">
    <property type="protein sequence ID" value="KAK6325636.1"/>
    <property type="molecule type" value="Genomic_DNA"/>
</dbReference>
<dbReference type="InterPro" id="IPR003879">
    <property type="entry name" value="Butyrophylin_SPRY"/>
</dbReference>
<dbReference type="SMART" id="SM00449">
    <property type="entry name" value="SPRY"/>
    <property type="match status" value="1"/>
</dbReference>